<dbReference type="SUPFAM" id="SSF49899">
    <property type="entry name" value="Concanavalin A-like lectins/glucanases"/>
    <property type="match status" value="1"/>
</dbReference>
<dbReference type="EMBL" id="ML213552">
    <property type="protein sequence ID" value="TFK45227.1"/>
    <property type="molecule type" value="Genomic_DNA"/>
</dbReference>
<accession>A0A5C3MJY8</accession>
<dbReference type="PANTHER" id="PTHR10963:SF24">
    <property type="entry name" value="GLYCOSIDASE C21B10.07-RELATED"/>
    <property type="match status" value="1"/>
</dbReference>
<evidence type="ECO:0000256" key="1">
    <source>
        <dbReference type="SAM" id="SignalP"/>
    </source>
</evidence>
<evidence type="ECO:0000313" key="4">
    <source>
        <dbReference type="Proteomes" id="UP000305948"/>
    </source>
</evidence>
<reference evidence="3 4" key="1">
    <citation type="journal article" date="2019" name="Nat. Ecol. Evol.">
        <title>Megaphylogeny resolves global patterns of mushroom evolution.</title>
        <authorList>
            <person name="Varga T."/>
            <person name="Krizsan K."/>
            <person name="Foldi C."/>
            <person name="Dima B."/>
            <person name="Sanchez-Garcia M."/>
            <person name="Sanchez-Ramirez S."/>
            <person name="Szollosi G.J."/>
            <person name="Szarkandi J.G."/>
            <person name="Papp V."/>
            <person name="Albert L."/>
            <person name="Andreopoulos W."/>
            <person name="Angelini C."/>
            <person name="Antonin V."/>
            <person name="Barry K.W."/>
            <person name="Bougher N.L."/>
            <person name="Buchanan P."/>
            <person name="Buyck B."/>
            <person name="Bense V."/>
            <person name="Catcheside P."/>
            <person name="Chovatia M."/>
            <person name="Cooper J."/>
            <person name="Damon W."/>
            <person name="Desjardin D."/>
            <person name="Finy P."/>
            <person name="Geml J."/>
            <person name="Haridas S."/>
            <person name="Hughes K."/>
            <person name="Justo A."/>
            <person name="Karasinski D."/>
            <person name="Kautmanova I."/>
            <person name="Kiss B."/>
            <person name="Kocsube S."/>
            <person name="Kotiranta H."/>
            <person name="LaButti K.M."/>
            <person name="Lechner B.E."/>
            <person name="Liimatainen K."/>
            <person name="Lipzen A."/>
            <person name="Lukacs Z."/>
            <person name="Mihaltcheva S."/>
            <person name="Morgado L.N."/>
            <person name="Niskanen T."/>
            <person name="Noordeloos M.E."/>
            <person name="Ohm R.A."/>
            <person name="Ortiz-Santana B."/>
            <person name="Ovrebo C."/>
            <person name="Racz N."/>
            <person name="Riley R."/>
            <person name="Savchenko A."/>
            <person name="Shiryaev A."/>
            <person name="Soop K."/>
            <person name="Spirin V."/>
            <person name="Szebenyi C."/>
            <person name="Tomsovsky M."/>
            <person name="Tulloss R.E."/>
            <person name="Uehling J."/>
            <person name="Grigoriev I.V."/>
            <person name="Vagvolgyi C."/>
            <person name="Papp T."/>
            <person name="Martin F.M."/>
            <person name="Miettinen O."/>
            <person name="Hibbett D.S."/>
            <person name="Nagy L.G."/>
        </authorList>
    </citation>
    <scope>NUCLEOTIDE SEQUENCE [LARGE SCALE GENOMIC DNA]</scope>
    <source>
        <strain evidence="3 4">OMC1185</strain>
    </source>
</reference>
<evidence type="ECO:0000259" key="2">
    <source>
        <dbReference type="PROSITE" id="PS51762"/>
    </source>
</evidence>
<keyword evidence="1" id="KW-0732">Signal</keyword>
<organism evidence="3 4">
    <name type="scientific">Heliocybe sulcata</name>
    <dbReference type="NCBI Taxonomy" id="5364"/>
    <lineage>
        <taxon>Eukaryota</taxon>
        <taxon>Fungi</taxon>
        <taxon>Dikarya</taxon>
        <taxon>Basidiomycota</taxon>
        <taxon>Agaricomycotina</taxon>
        <taxon>Agaricomycetes</taxon>
        <taxon>Gloeophyllales</taxon>
        <taxon>Gloeophyllaceae</taxon>
        <taxon>Heliocybe</taxon>
    </lineage>
</organism>
<name>A0A5C3MJY8_9AGAM</name>
<dbReference type="InterPro" id="IPR050546">
    <property type="entry name" value="Glycosyl_Hydrlase_16"/>
</dbReference>
<evidence type="ECO:0000313" key="3">
    <source>
        <dbReference type="EMBL" id="TFK45227.1"/>
    </source>
</evidence>
<dbReference type="STRING" id="5364.A0A5C3MJY8"/>
<dbReference type="Proteomes" id="UP000305948">
    <property type="component" value="Unassembled WGS sequence"/>
</dbReference>
<dbReference type="GO" id="GO:0004553">
    <property type="term" value="F:hydrolase activity, hydrolyzing O-glycosyl compounds"/>
    <property type="evidence" value="ECO:0007669"/>
    <property type="project" value="InterPro"/>
</dbReference>
<dbReference type="PROSITE" id="PS51762">
    <property type="entry name" value="GH16_2"/>
    <property type="match status" value="1"/>
</dbReference>
<feature type="chain" id="PRO_5022811560" evidence="1">
    <location>
        <begin position="16"/>
        <end position="311"/>
    </location>
</feature>
<dbReference type="InterPro" id="IPR013320">
    <property type="entry name" value="ConA-like_dom_sf"/>
</dbReference>
<dbReference type="Gene3D" id="2.60.120.200">
    <property type="match status" value="1"/>
</dbReference>
<dbReference type="Pfam" id="PF26113">
    <property type="entry name" value="GH16_XgeA"/>
    <property type="match status" value="1"/>
</dbReference>
<proteinExistence type="predicted"/>
<dbReference type="AlphaFoldDB" id="A0A5C3MJY8"/>
<feature type="signal peptide" evidence="1">
    <location>
        <begin position="1"/>
        <end position="15"/>
    </location>
</feature>
<gene>
    <name evidence="3" type="ORF">OE88DRAFT_1640207</name>
</gene>
<sequence length="311" mass="33054">MRSLALLSFVSTALAATYSLSDNHVGPDFLTSFTHEAIPDPTSGRVNYVDQATATAQNLTFTSPDSLVLRADATTTLTPTGPGRNSVRIKSVKTYTTHVSVYDIRHMPQGLSTWPAAWEVQEDGWPAGGEVDILEGANDVAPNQSTLHTAAGCTMPDGRAETGTPVSEDCGDSAGPNLGCGVHAPTTNSYGTAFNAAGGGWYAMERTPDFVKVWFWSRGDASVPADVSGNTGSVDTDNWGEPTAYFPNTDCNLASHFGQNNIIFDLTLCGDWAGAVYNSDGCSGDCVTYVNENPSAFSNAYWDIGFVRVYE</sequence>
<dbReference type="GO" id="GO:0009251">
    <property type="term" value="P:glucan catabolic process"/>
    <property type="evidence" value="ECO:0007669"/>
    <property type="project" value="TreeGrafter"/>
</dbReference>
<dbReference type="InterPro" id="IPR000757">
    <property type="entry name" value="Beta-glucanase-like"/>
</dbReference>
<protein>
    <submittedName>
        <fullName evidence="3">Endo-1,3(4)-beta-glucanase-like protein</fullName>
    </submittedName>
</protein>
<feature type="domain" description="GH16" evidence="2">
    <location>
        <begin position="31"/>
        <end position="281"/>
    </location>
</feature>
<dbReference type="OrthoDB" id="192832at2759"/>
<dbReference type="CDD" id="cd02181">
    <property type="entry name" value="GH16_fungal_Lam16A_glucanase"/>
    <property type="match status" value="1"/>
</dbReference>
<keyword evidence="4" id="KW-1185">Reference proteome</keyword>
<dbReference type="PANTHER" id="PTHR10963">
    <property type="entry name" value="GLYCOSYL HYDROLASE-RELATED"/>
    <property type="match status" value="1"/>
</dbReference>